<organism evidence="2">
    <name type="scientific">Candidatus Thiocaldithrix dubininis</name>
    <dbReference type="NCBI Taxonomy" id="3080823"/>
    <lineage>
        <taxon>Bacteria</taxon>
        <taxon>Pseudomonadati</taxon>
        <taxon>Pseudomonadota</taxon>
        <taxon>Gammaproteobacteria</taxon>
        <taxon>Thiotrichales</taxon>
        <taxon>Thiotrichaceae</taxon>
        <taxon>Candidatus Thiocaldithrix</taxon>
    </lineage>
</organism>
<evidence type="ECO:0000256" key="1">
    <source>
        <dbReference type="SAM" id="SignalP"/>
    </source>
</evidence>
<gene>
    <name evidence="2" type="ORF">QJT80_07460</name>
</gene>
<sequence length="193" mass="20592">MKTKTLYSALLIAGALTWLNPSYADDVTDAIDKALSAYKDGQSQQAISQLELATQLVRQQRATAMEGVLPAPLKGWTADAPESSSVGSAMFGGGSTIKRNYHKDGQTLSIEIVSDSPMLQSVMGLLTNPMFGAASQGGKIQMINGQQAIIKKDSVMLVVDKTFLITITGSESLSKDMLAYAQAINLKKLATFK</sequence>
<reference evidence="2" key="1">
    <citation type="journal article" date="2023" name="Int. J. Mol. Sci.">
        <title>Metagenomics Revealed a New Genus 'Candidatus Thiocaldithrix dubininis' gen. nov., sp. nov. and a New Species 'Candidatus Thiothrix putei' sp. nov. in the Family Thiotrichaceae, Some Members of Which Have Traits of Both Na+- and H+-Motive Energetics.</title>
        <authorList>
            <person name="Ravin N.V."/>
            <person name="Muntyan M.S."/>
            <person name="Smolyakov D.D."/>
            <person name="Rudenko T.S."/>
            <person name="Beletsky A.V."/>
            <person name="Mardanov A.V."/>
            <person name="Grabovich M.Y."/>
        </authorList>
    </citation>
    <scope>NUCLEOTIDE SEQUENCE</scope>
    <source>
        <strain evidence="2">GKL-01</strain>
    </source>
</reference>
<dbReference type="KEGG" id="tdu:QJT80_07460"/>
<evidence type="ECO:0000313" key="2">
    <source>
        <dbReference type="EMBL" id="WGZ92314.1"/>
    </source>
</evidence>
<proteinExistence type="predicted"/>
<reference evidence="2" key="2">
    <citation type="submission" date="2023-04" db="EMBL/GenBank/DDBJ databases">
        <authorList>
            <person name="Beletskiy A.V."/>
            <person name="Mardanov A.V."/>
            <person name="Ravin N.V."/>
        </authorList>
    </citation>
    <scope>NUCLEOTIDE SEQUENCE</scope>
    <source>
        <strain evidence="2">GKL-01</strain>
    </source>
</reference>
<dbReference type="Proteomes" id="UP001300672">
    <property type="component" value="Chromosome"/>
</dbReference>
<protein>
    <submittedName>
        <fullName evidence="2">Uncharacterized protein</fullName>
    </submittedName>
</protein>
<feature type="chain" id="PRO_5041740532" evidence="1">
    <location>
        <begin position="25"/>
        <end position="193"/>
    </location>
</feature>
<dbReference type="EMBL" id="CP124755">
    <property type="protein sequence ID" value="WGZ92314.1"/>
    <property type="molecule type" value="Genomic_DNA"/>
</dbReference>
<keyword evidence="1" id="KW-0732">Signal</keyword>
<feature type="signal peptide" evidence="1">
    <location>
        <begin position="1"/>
        <end position="24"/>
    </location>
</feature>
<accession>A0AA95HC61</accession>
<name>A0AA95HC61_9GAMM</name>
<dbReference type="AlphaFoldDB" id="A0AA95HC61"/>